<evidence type="ECO:0000313" key="14">
    <source>
        <dbReference type="Proteomes" id="UP001634394"/>
    </source>
</evidence>
<dbReference type="PROSITE" id="PS50262">
    <property type="entry name" value="G_PROTEIN_RECEP_F1_2"/>
    <property type="match status" value="1"/>
</dbReference>
<keyword evidence="5 9" id="KW-0297">G-protein coupled receptor</keyword>
<feature type="transmembrane region" description="Helical" evidence="11">
    <location>
        <begin position="141"/>
        <end position="161"/>
    </location>
</feature>
<evidence type="ECO:0000256" key="3">
    <source>
        <dbReference type="ARBA" id="ARBA00022692"/>
    </source>
</evidence>
<evidence type="ECO:0000256" key="11">
    <source>
        <dbReference type="SAM" id="Phobius"/>
    </source>
</evidence>
<evidence type="ECO:0000313" key="13">
    <source>
        <dbReference type="EMBL" id="KAL3874880.1"/>
    </source>
</evidence>
<feature type="compositionally biased region" description="Polar residues" evidence="10">
    <location>
        <begin position="295"/>
        <end position="342"/>
    </location>
</feature>
<keyword evidence="7 9" id="KW-0675">Receptor</keyword>
<evidence type="ECO:0000256" key="9">
    <source>
        <dbReference type="RuleBase" id="RU000688"/>
    </source>
</evidence>
<feature type="transmembrane region" description="Helical" evidence="11">
    <location>
        <begin position="64"/>
        <end position="86"/>
    </location>
</feature>
<dbReference type="Gene3D" id="1.20.1070.10">
    <property type="entry name" value="Rhodopsin 7-helix transmembrane proteins"/>
    <property type="match status" value="2"/>
</dbReference>
<evidence type="ECO:0000256" key="7">
    <source>
        <dbReference type="ARBA" id="ARBA00023170"/>
    </source>
</evidence>
<evidence type="ECO:0000256" key="2">
    <source>
        <dbReference type="ARBA" id="ARBA00022475"/>
    </source>
</evidence>
<feature type="transmembrane region" description="Helical" evidence="11">
    <location>
        <begin position="190"/>
        <end position="215"/>
    </location>
</feature>
<reference evidence="13 14" key="1">
    <citation type="submission" date="2024-11" db="EMBL/GenBank/DDBJ databases">
        <title>Chromosome-level genome assembly of the freshwater bivalve Anodonta woodiana.</title>
        <authorList>
            <person name="Chen X."/>
        </authorList>
    </citation>
    <scope>NUCLEOTIDE SEQUENCE [LARGE SCALE GENOMIC DNA]</scope>
    <source>
        <strain evidence="13">MN2024</strain>
        <tissue evidence="13">Gills</tissue>
    </source>
</reference>
<evidence type="ECO:0000256" key="5">
    <source>
        <dbReference type="ARBA" id="ARBA00023040"/>
    </source>
</evidence>
<accession>A0ABD3WLN4</accession>
<proteinExistence type="inferred from homology"/>
<organism evidence="13 14">
    <name type="scientific">Sinanodonta woodiana</name>
    <name type="common">Chinese pond mussel</name>
    <name type="synonym">Anodonta woodiana</name>
    <dbReference type="NCBI Taxonomy" id="1069815"/>
    <lineage>
        <taxon>Eukaryota</taxon>
        <taxon>Metazoa</taxon>
        <taxon>Spiralia</taxon>
        <taxon>Lophotrochozoa</taxon>
        <taxon>Mollusca</taxon>
        <taxon>Bivalvia</taxon>
        <taxon>Autobranchia</taxon>
        <taxon>Heteroconchia</taxon>
        <taxon>Palaeoheterodonta</taxon>
        <taxon>Unionida</taxon>
        <taxon>Unionoidea</taxon>
        <taxon>Unionidae</taxon>
        <taxon>Unioninae</taxon>
        <taxon>Sinanodonta</taxon>
    </lineage>
</organism>
<feature type="transmembrane region" description="Helical" evidence="11">
    <location>
        <begin position="26"/>
        <end position="52"/>
    </location>
</feature>
<evidence type="ECO:0000256" key="8">
    <source>
        <dbReference type="ARBA" id="ARBA00023224"/>
    </source>
</evidence>
<evidence type="ECO:0000256" key="10">
    <source>
        <dbReference type="SAM" id="MobiDB-lite"/>
    </source>
</evidence>
<keyword evidence="3 9" id="KW-0812">Transmembrane</keyword>
<dbReference type="PROSITE" id="PS00237">
    <property type="entry name" value="G_PROTEIN_RECEP_F1_1"/>
    <property type="match status" value="1"/>
</dbReference>
<dbReference type="PANTHER" id="PTHR24230:SF0">
    <property type="entry name" value="G-PROTEIN COUPLED RECEPTORS FAMILY 1 PROFILE DOMAIN-CONTAINING PROTEIN"/>
    <property type="match status" value="1"/>
</dbReference>
<feature type="compositionally biased region" description="Basic and acidic residues" evidence="10">
    <location>
        <begin position="235"/>
        <end position="249"/>
    </location>
</feature>
<feature type="region of interest" description="Disordered" evidence="10">
    <location>
        <begin position="293"/>
        <end position="342"/>
    </location>
</feature>
<feature type="domain" description="G-protein coupled receptors family 1 profile" evidence="12">
    <location>
        <begin position="45"/>
        <end position="433"/>
    </location>
</feature>
<feature type="region of interest" description="Disordered" evidence="10">
    <location>
        <begin position="229"/>
        <end position="250"/>
    </location>
</feature>
<dbReference type="Pfam" id="PF00001">
    <property type="entry name" value="7tm_1"/>
    <property type="match status" value="1"/>
</dbReference>
<comment type="subcellular location">
    <subcellularLocation>
        <location evidence="1">Cell membrane</location>
        <topology evidence="1">Multi-pass membrane protein</topology>
    </subcellularLocation>
</comment>
<comment type="caution">
    <text evidence="13">The sequence shown here is derived from an EMBL/GenBank/DDBJ whole genome shotgun (WGS) entry which is preliminary data.</text>
</comment>
<keyword evidence="14" id="KW-1185">Reference proteome</keyword>
<dbReference type="GO" id="GO:0005886">
    <property type="term" value="C:plasma membrane"/>
    <property type="evidence" value="ECO:0007669"/>
    <property type="project" value="UniProtKB-SubCell"/>
</dbReference>
<dbReference type="CDD" id="cd00637">
    <property type="entry name" value="7tm_classA_rhodopsin-like"/>
    <property type="match status" value="1"/>
</dbReference>
<keyword evidence="8 9" id="KW-0807">Transducer</keyword>
<sequence>MNLSYLQTAAPVGVASDETMATERPFLIAFPVIIVSICILVGFAGNCLVLYVYKRRWNESTYCIFILCLALFDCVECGIGMPFMIANQFSVSSNAACKGFSFVQYFVSIGSGLMLVIIAFERYRRVCKPSYHQISPATGKLLALVITTISLSLSWPALLLYEYDTIVLENFSEGTCHIYTELLSGSVYPVVYYAILAMTWLIGYNIVTTFYVMIWRQMKTQHDIRRKTLSVRMSKKSETGQNKTHDSSAKNKHVARWDVQIFEVQETYLDSNNIQLPGRKLLGNAQDRKTWRVSECQTLPKQTKSSVTNSEKYSSQRSLPSTNEHVQKPPLQNLTEGESSVELTNKTSKDFLKPETKHNMSSGQSEWDRLMKITKIMFVIALVNMVSYIPHIAISILTFANPDRVYTGTEEVFYFQILSRSFMINSVVNPFIYGVMDQKFRLECKKLKSRWQQRIKLIKFPFMRNK</sequence>
<keyword evidence="2" id="KW-1003">Cell membrane</keyword>
<dbReference type="InterPro" id="IPR000276">
    <property type="entry name" value="GPCR_Rhodpsn"/>
</dbReference>
<keyword evidence="4 11" id="KW-1133">Transmembrane helix</keyword>
<dbReference type="AlphaFoldDB" id="A0ABD3WLN4"/>
<evidence type="ECO:0000256" key="1">
    <source>
        <dbReference type="ARBA" id="ARBA00004651"/>
    </source>
</evidence>
<comment type="similarity">
    <text evidence="9">Belongs to the G-protein coupled receptor 1 family.</text>
</comment>
<dbReference type="Proteomes" id="UP001634394">
    <property type="component" value="Unassembled WGS sequence"/>
</dbReference>
<evidence type="ECO:0000256" key="4">
    <source>
        <dbReference type="ARBA" id="ARBA00022989"/>
    </source>
</evidence>
<name>A0ABD3WLN4_SINWO</name>
<evidence type="ECO:0000259" key="12">
    <source>
        <dbReference type="PROSITE" id="PS50262"/>
    </source>
</evidence>
<dbReference type="PANTHER" id="PTHR24230">
    <property type="entry name" value="G-PROTEIN COUPLED RECEPTOR"/>
    <property type="match status" value="1"/>
</dbReference>
<dbReference type="InterPro" id="IPR017452">
    <property type="entry name" value="GPCR_Rhodpsn_7TM"/>
</dbReference>
<gene>
    <name evidence="13" type="ORF">ACJMK2_037836</name>
</gene>
<dbReference type="PRINTS" id="PR00237">
    <property type="entry name" value="GPCRRHODOPSN"/>
</dbReference>
<dbReference type="SUPFAM" id="SSF81321">
    <property type="entry name" value="Family A G protein-coupled receptor-like"/>
    <property type="match status" value="1"/>
</dbReference>
<protein>
    <recommendedName>
        <fullName evidence="12">G-protein coupled receptors family 1 profile domain-containing protein</fullName>
    </recommendedName>
</protein>
<keyword evidence="6 11" id="KW-0472">Membrane</keyword>
<feature type="transmembrane region" description="Helical" evidence="11">
    <location>
        <begin position="102"/>
        <end position="120"/>
    </location>
</feature>
<dbReference type="GO" id="GO:0004930">
    <property type="term" value="F:G protein-coupled receptor activity"/>
    <property type="evidence" value="ECO:0007669"/>
    <property type="project" value="UniProtKB-KW"/>
</dbReference>
<dbReference type="EMBL" id="JBJQND010000006">
    <property type="protein sequence ID" value="KAL3874880.1"/>
    <property type="molecule type" value="Genomic_DNA"/>
</dbReference>
<evidence type="ECO:0000256" key="6">
    <source>
        <dbReference type="ARBA" id="ARBA00023136"/>
    </source>
</evidence>
<feature type="transmembrane region" description="Helical" evidence="11">
    <location>
        <begin position="412"/>
        <end position="436"/>
    </location>
</feature>
<feature type="transmembrane region" description="Helical" evidence="11">
    <location>
        <begin position="376"/>
        <end position="400"/>
    </location>
</feature>